<feature type="binding site" evidence="4">
    <location>
        <position position="6"/>
    </location>
    <ligand>
        <name>3-dehydroquinate</name>
        <dbReference type="ChEBI" id="CHEBI:32364"/>
    </ligand>
</feature>
<comment type="caution">
    <text evidence="5">The sequence shown here is derived from an EMBL/GenBank/DDBJ whole genome shotgun (WGS) entry which is preliminary data.</text>
</comment>
<dbReference type="InterPro" id="IPR013785">
    <property type="entry name" value="Aldolase_TIM"/>
</dbReference>
<dbReference type="Proteomes" id="UP001065682">
    <property type="component" value="Unassembled WGS sequence"/>
</dbReference>
<comment type="similarity">
    <text evidence="4">Belongs to the type-I 3-dehydroquinase family.</text>
</comment>
<dbReference type="GO" id="GO:0046279">
    <property type="term" value="P:3,4-dihydroxybenzoate biosynthetic process"/>
    <property type="evidence" value="ECO:0007669"/>
    <property type="project" value="TreeGrafter"/>
</dbReference>
<evidence type="ECO:0000256" key="1">
    <source>
        <dbReference type="ARBA" id="ARBA00001864"/>
    </source>
</evidence>
<dbReference type="AlphaFoldDB" id="A0A9E4ZII7"/>
<comment type="pathway">
    <text evidence="4">Metabolic intermediate biosynthesis; chorismate biosynthesis; chorismate from D-erythrose 4-phosphate and phosphoenolpyruvate: step 3/7.</text>
</comment>
<feature type="binding site" evidence="4">
    <location>
        <position position="55"/>
    </location>
    <ligand>
        <name>3-dehydroquinate</name>
        <dbReference type="ChEBI" id="CHEBI:32364"/>
    </ligand>
</feature>
<evidence type="ECO:0000313" key="6">
    <source>
        <dbReference type="Proteomes" id="UP001065682"/>
    </source>
</evidence>
<reference evidence="5" key="1">
    <citation type="submission" date="2019-06" db="EMBL/GenBank/DDBJ databases">
        <title>Methanoculleus strain from Tamsui River, Taipei, Taiwan.</title>
        <authorList>
            <person name="You Y.-T."/>
            <person name="Chen S.-C."/>
            <person name="Lai S.-J."/>
            <person name="Lee Y.-C."/>
            <person name="Lai M.-C."/>
        </authorList>
    </citation>
    <scope>NUCLEOTIDE SEQUENCE</scope>
    <source>
        <strain evidence="5">Afa-1</strain>
    </source>
</reference>
<dbReference type="InterPro" id="IPR050146">
    <property type="entry name" value="Type-I_3-dehydroquinase"/>
</dbReference>
<dbReference type="SUPFAM" id="SSF51569">
    <property type="entry name" value="Aldolase"/>
    <property type="match status" value="1"/>
</dbReference>
<evidence type="ECO:0000256" key="3">
    <source>
        <dbReference type="ARBA" id="ARBA00023270"/>
    </source>
</evidence>
<dbReference type="InterPro" id="IPR001381">
    <property type="entry name" value="DHquinase_I"/>
</dbReference>
<dbReference type="EC" id="4.2.1.10" evidence="4"/>
<sequence length="209" mass="23540">MKIVVSVENAAAVGEVAEYNPTFIELRLDRMEGDLLDQVRAIREKTVIPLIATLRSRDEGGRFVGDADLWARIVGPIARYVDIVDVEARYRDHAPFIKSQGVQILASLHTNEMPTPPELGRIEEMLRSYGDIPKIVVHPKSRDDLFDLIAFTHRAQKPVCTSIMGAEFRYARAILPLLGSEFVYCHAGTPTAEGQYHIREMRQLADLLK</sequence>
<feature type="active site" description="Proton donor/acceptor" evidence="4">
    <location>
        <position position="109"/>
    </location>
</feature>
<dbReference type="HAMAP" id="MF_00214">
    <property type="entry name" value="AroD"/>
    <property type="match status" value="1"/>
</dbReference>
<feature type="binding site" evidence="4">
    <location>
        <position position="195"/>
    </location>
    <ligand>
        <name>3-dehydroquinate</name>
        <dbReference type="ChEBI" id="CHEBI:32364"/>
    </ligand>
</feature>
<feature type="binding site" evidence="4">
    <location>
        <begin position="25"/>
        <end position="27"/>
    </location>
    <ligand>
        <name>3-dehydroquinate</name>
        <dbReference type="ChEBI" id="CHEBI:32364"/>
    </ligand>
</feature>
<keyword evidence="4" id="KW-0057">Aromatic amino acid biosynthesis</keyword>
<evidence type="ECO:0000256" key="2">
    <source>
        <dbReference type="ARBA" id="ARBA00023239"/>
    </source>
</evidence>
<dbReference type="Gene3D" id="3.20.20.70">
    <property type="entry name" value="Aldolase class I"/>
    <property type="match status" value="1"/>
</dbReference>
<dbReference type="GO" id="GO:0009073">
    <property type="term" value="P:aromatic amino acid family biosynthetic process"/>
    <property type="evidence" value="ECO:0007669"/>
    <property type="project" value="UniProtKB-KW"/>
</dbReference>
<dbReference type="Pfam" id="PF01487">
    <property type="entry name" value="DHquinase_I"/>
    <property type="match status" value="1"/>
</dbReference>
<dbReference type="GO" id="GO:0003855">
    <property type="term" value="F:3-dehydroquinate dehydratase activity"/>
    <property type="evidence" value="ECO:0007669"/>
    <property type="project" value="UniProtKB-UniRule"/>
</dbReference>
<accession>A0A9E4ZII7</accession>
<feature type="active site" description="Schiff-base intermediate with substrate" evidence="4">
    <location>
        <position position="134"/>
    </location>
</feature>
<dbReference type="CDD" id="cd00502">
    <property type="entry name" value="DHQase_I"/>
    <property type="match status" value="1"/>
</dbReference>
<gene>
    <name evidence="4" type="primary">aroD</name>
    <name evidence="5" type="ORF">FKB36_09545</name>
</gene>
<comment type="function">
    <text evidence="4">Involved in the third step of the chorismate pathway, which leads to the biosynthesis of aromatic amino acids. Catalyzes the cis-dehydration of 3-dehydroquinate (DHQ) and introduces the first double bond of the aromatic ring to yield 3-dehydroshikimate.</text>
</comment>
<feature type="binding site" evidence="4">
    <location>
        <position position="172"/>
    </location>
    <ligand>
        <name>3-dehydroquinate</name>
        <dbReference type="ChEBI" id="CHEBI:32364"/>
    </ligand>
</feature>
<name>A0A9E4ZII7_9EURY</name>
<evidence type="ECO:0000256" key="4">
    <source>
        <dbReference type="HAMAP-Rule" id="MF_00214"/>
    </source>
</evidence>
<dbReference type="EMBL" id="VHLL01000005">
    <property type="protein sequence ID" value="MCT8337718.1"/>
    <property type="molecule type" value="Genomic_DNA"/>
</dbReference>
<dbReference type="RefSeq" id="WP_261597830.1">
    <property type="nucleotide sequence ID" value="NZ_VHLL01000005.1"/>
</dbReference>
<feature type="binding site" evidence="4">
    <location>
        <position position="191"/>
    </location>
    <ligand>
        <name>3-dehydroquinate</name>
        <dbReference type="ChEBI" id="CHEBI:32364"/>
    </ligand>
</feature>
<proteinExistence type="inferred from homology"/>
<protein>
    <recommendedName>
        <fullName evidence="4">3-dehydroquinate dehydratase</fullName>
        <shortName evidence="4">3-dehydroquinase</shortName>
        <ecNumber evidence="4">4.2.1.10</ecNumber>
    </recommendedName>
    <alternativeName>
        <fullName evidence="4">Type I DHQase</fullName>
    </alternativeName>
    <alternativeName>
        <fullName evidence="4">Type I dehydroquinase</fullName>
        <shortName evidence="4">DHQ1</shortName>
    </alternativeName>
</protein>
<comment type="catalytic activity">
    <reaction evidence="1 4">
        <text>3-dehydroquinate = 3-dehydroshikimate + H2O</text>
        <dbReference type="Rhea" id="RHEA:21096"/>
        <dbReference type="ChEBI" id="CHEBI:15377"/>
        <dbReference type="ChEBI" id="CHEBI:16630"/>
        <dbReference type="ChEBI" id="CHEBI:32364"/>
        <dbReference type="EC" id="4.2.1.10"/>
    </reaction>
</comment>
<keyword evidence="6" id="KW-1185">Reference proteome</keyword>
<dbReference type="GO" id="GO:0008652">
    <property type="term" value="P:amino acid biosynthetic process"/>
    <property type="evidence" value="ECO:0007669"/>
    <property type="project" value="UniProtKB-KW"/>
</dbReference>
<keyword evidence="2 4" id="KW-0456">Lyase</keyword>
<dbReference type="GO" id="GO:0009423">
    <property type="term" value="P:chorismate biosynthetic process"/>
    <property type="evidence" value="ECO:0007669"/>
    <property type="project" value="UniProtKB-UniRule"/>
</dbReference>
<dbReference type="PANTHER" id="PTHR43699">
    <property type="entry name" value="3-DEHYDROQUINATE DEHYDRATASE"/>
    <property type="match status" value="1"/>
</dbReference>
<dbReference type="PANTHER" id="PTHR43699:SF1">
    <property type="entry name" value="3-DEHYDROQUINATE DEHYDRATASE"/>
    <property type="match status" value="1"/>
</dbReference>
<keyword evidence="4" id="KW-0028">Amino-acid biosynthesis</keyword>
<keyword evidence="3 4" id="KW-0704">Schiff base</keyword>
<organism evidence="5 6">
    <name type="scientific">Methanoculleus formosensis</name>
    <dbReference type="NCBI Taxonomy" id="2590886"/>
    <lineage>
        <taxon>Archaea</taxon>
        <taxon>Methanobacteriati</taxon>
        <taxon>Methanobacteriota</taxon>
        <taxon>Stenosarchaea group</taxon>
        <taxon>Methanomicrobia</taxon>
        <taxon>Methanomicrobiales</taxon>
        <taxon>Methanomicrobiaceae</taxon>
        <taxon>Methanoculleus</taxon>
    </lineage>
</organism>
<evidence type="ECO:0000313" key="5">
    <source>
        <dbReference type="EMBL" id="MCT8337718.1"/>
    </source>
</evidence>
<comment type="subunit">
    <text evidence="4">Homodimer.</text>
</comment>